<evidence type="ECO:0000256" key="1">
    <source>
        <dbReference type="SAM" id="MobiDB-lite"/>
    </source>
</evidence>
<feature type="compositionally biased region" description="Polar residues" evidence="1">
    <location>
        <begin position="18"/>
        <end position="29"/>
    </location>
</feature>
<feature type="compositionally biased region" description="Low complexity" evidence="1">
    <location>
        <begin position="30"/>
        <end position="39"/>
    </location>
</feature>
<proteinExistence type="predicted"/>
<comment type="caution">
    <text evidence="2">The sequence shown here is derived from an EMBL/GenBank/DDBJ whole genome shotgun (WGS) entry which is preliminary data.</text>
</comment>
<name>A0AAV4TNY3_9ARAC</name>
<dbReference type="Proteomes" id="UP001054837">
    <property type="component" value="Unassembled WGS sequence"/>
</dbReference>
<dbReference type="EMBL" id="BPLQ01010066">
    <property type="protein sequence ID" value="GIY48165.1"/>
    <property type="molecule type" value="Genomic_DNA"/>
</dbReference>
<feature type="region of interest" description="Disordered" evidence="1">
    <location>
        <begin position="1"/>
        <end position="39"/>
    </location>
</feature>
<keyword evidence="3" id="KW-1185">Reference proteome</keyword>
<sequence>MQLYRKASKQNDEKGPVTPTTRHLQNNKQGASTTTGTSARARRILAEALHSRGRKSGIPHSLDHCLHVKSLPIFTPLWKFPMLENVPFFLFCIPFF</sequence>
<gene>
    <name evidence="2" type="ORF">CDAR_590531</name>
</gene>
<dbReference type="AlphaFoldDB" id="A0AAV4TNY3"/>
<protein>
    <submittedName>
        <fullName evidence="2">Uncharacterized protein</fullName>
    </submittedName>
</protein>
<organism evidence="2 3">
    <name type="scientific">Caerostris darwini</name>
    <dbReference type="NCBI Taxonomy" id="1538125"/>
    <lineage>
        <taxon>Eukaryota</taxon>
        <taxon>Metazoa</taxon>
        <taxon>Ecdysozoa</taxon>
        <taxon>Arthropoda</taxon>
        <taxon>Chelicerata</taxon>
        <taxon>Arachnida</taxon>
        <taxon>Araneae</taxon>
        <taxon>Araneomorphae</taxon>
        <taxon>Entelegynae</taxon>
        <taxon>Araneoidea</taxon>
        <taxon>Araneidae</taxon>
        <taxon>Caerostris</taxon>
    </lineage>
</organism>
<evidence type="ECO:0000313" key="2">
    <source>
        <dbReference type="EMBL" id="GIY48165.1"/>
    </source>
</evidence>
<accession>A0AAV4TNY3</accession>
<reference evidence="2 3" key="1">
    <citation type="submission" date="2021-06" db="EMBL/GenBank/DDBJ databases">
        <title>Caerostris darwini draft genome.</title>
        <authorList>
            <person name="Kono N."/>
            <person name="Arakawa K."/>
        </authorList>
    </citation>
    <scope>NUCLEOTIDE SEQUENCE [LARGE SCALE GENOMIC DNA]</scope>
</reference>
<evidence type="ECO:0000313" key="3">
    <source>
        <dbReference type="Proteomes" id="UP001054837"/>
    </source>
</evidence>